<feature type="compositionally biased region" description="Polar residues" evidence="1">
    <location>
        <begin position="204"/>
        <end position="228"/>
    </location>
</feature>
<sequence>MPKKLTRRQKLKQLRKLFMHIRNEIGDGGGAPQPPPSSVSRPVDQRNDTSGSFNSATEEDDDSISGSPIKTESFSDDPSFQYRPPMANSTAPPFPNRRGSTMAKLPSSAMRGQEHEFELGFARSSAASMHYPDESFTASPGVRSQHQRQRQQKLPQCHGQGLTTSSSNGRKSPFEWAAAAASSAAASIGGFGHSSSHGSTTGIKQSSSGEPSNRQKPHYNSSSGSNHY</sequence>
<evidence type="ECO:0000313" key="2">
    <source>
        <dbReference type="EMBL" id="KAF9945319.1"/>
    </source>
</evidence>
<reference evidence="2" key="1">
    <citation type="journal article" date="2020" name="Fungal Divers.">
        <title>Resolving the Mortierellaceae phylogeny through synthesis of multi-gene phylogenetics and phylogenomics.</title>
        <authorList>
            <person name="Vandepol N."/>
            <person name="Liber J."/>
            <person name="Desiro A."/>
            <person name="Na H."/>
            <person name="Kennedy M."/>
            <person name="Barry K."/>
            <person name="Grigoriev I.V."/>
            <person name="Miller A.N."/>
            <person name="O'Donnell K."/>
            <person name="Stajich J.E."/>
            <person name="Bonito G."/>
        </authorList>
    </citation>
    <scope>NUCLEOTIDE SEQUENCE</scope>
    <source>
        <strain evidence="2">MES-2147</strain>
    </source>
</reference>
<feature type="region of interest" description="Disordered" evidence="1">
    <location>
        <begin position="19"/>
        <end position="228"/>
    </location>
</feature>
<keyword evidence="3" id="KW-1185">Reference proteome</keyword>
<evidence type="ECO:0000313" key="3">
    <source>
        <dbReference type="Proteomes" id="UP000749646"/>
    </source>
</evidence>
<gene>
    <name evidence="2" type="ORF">BGZ65_010897</name>
</gene>
<evidence type="ECO:0000256" key="1">
    <source>
        <dbReference type="SAM" id="MobiDB-lite"/>
    </source>
</evidence>
<dbReference type="Proteomes" id="UP000749646">
    <property type="component" value="Unassembled WGS sequence"/>
</dbReference>
<accession>A0A9P6IS31</accession>
<feature type="non-terminal residue" evidence="2">
    <location>
        <position position="228"/>
    </location>
</feature>
<feature type="compositionally biased region" description="Low complexity" evidence="1">
    <location>
        <begin position="177"/>
        <end position="203"/>
    </location>
</feature>
<dbReference type="AlphaFoldDB" id="A0A9P6IS31"/>
<dbReference type="EMBL" id="JAAAHW010008042">
    <property type="protein sequence ID" value="KAF9945319.1"/>
    <property type="molecule type" value="Genomic_DNA"/>
</dbReference>
<proteinExistence type="predicted"/>
<protein>
    <submittedName>
        <fullName evidence="2">Uncharacterized protein</fullName>
    </submittedName>
</protein>
<organism evidence="2 3">
    <name type="scientific">Modicella reniformis</name>
    <dbReference type="NCBI Taxonomy" id="1440133"/>
    <lineage>
        <taxon>Eukaryota</taxon>
        <taxon>Fungi</taxon>
        <taxon>Fungi incertae sedis</taxon>
        <taxon>Mucoromycota</taxon>
        <taxon>Mortierellomycotina</taxon>
        <taxon>Mortierellomycetes</taxon>
        <taxon>Mortierellales</taxon>
        <taxon>Mortierellaceae</taxon>
        <taxon>Modicella</taxon>
    </lineage>
</organism>
<name>A0A9P6IS31_9FUNG</name>
<comment type="caution">
    <text evidence="2">The sequence shown here is derived from an EMBL/GenBank/DDBJ whole genome shotgun (WGS) entry which is preliminary data.</text>
</comment>
<feature type="compositionally biased region" description="Polar residues" evidence="1">
    <location>
        <begin position="64"/>
        <end position="78"/>
    </location>
</feature>
<feature type="compositionally biased region" description="Polar residues" evidence="1">
    <location>
        <begin position="161"/>
        <end position="170"/>
    </location>
</feature>